<feature type="transmembrane region" description="Helical" evidence="7">
    <location>
        <begin position="99"/>
        <end position="121"/>
    </location>
</feature>
<feature type="transmembrane region" description="Helical" evidence="7">
    <location>
        <begin position="158"/>
        <end position="176"/>
    </location>
</feature>
<feature type="transmembrane region" description="Helical" evidence="7">
    <location>
        <begin position="68"/>
        <end position="87"/>
    </location>
</feature>
<keyword evidence="3" id="KW-1003">Cell membrane</keyword>
<dbReference type="InterPro" id="IPR036259">
    <property type="entry name" value="MFS_trans_sf"/>
</dbReference>
<dbReference type="InterPro" id="IPR020846">
    <property type="entry name" value="MFS_dom"/>
</dbReference>
<dbReference type="InterPro" id="IPR011701">
    <property type="entry name" value="MFS"/>
</dbReference>
<dbReference type="SUPFAM" id="SSF103473">
    <property type="entry name" value="MFS general substrate transporter"/>
    <property type="match status" value="1"/>
</dbReference>
<evidence type="ECO:0000256" key="2">
    <source>
        <dbReference type="ARBA" id="ARBA00022448"/>
    </source>
</evidence>
<dbReference type="RefSeq" id="WP_207300524.1">
    <property type="nucleotide sequence ID" value="NZ_CP071444.1"/>
</dbReference>
<evidence type="ECO:0000256" key="4">
    <source>
        <dbReference type="ARBA" id="ARBA00022692"/>
    </source>
</evidence>
<dbReference type="Gene3D" id="1.20.1720.10">
    <property type="entry name" value="Multidrug resistance protein D"/>
    <property type="match status" value="1"/>
</dbReference>
<dbReference type="Proteomes" id="UP000663499">
    <property type="component" value="Chromosome"/>
</dbReference>
<evidence type="ECO:0000256" key="5">
    <source>
        <dbReference type="ARBA" id="ARBA00022989"/>
    </source>
</evidence>
<name>A0A974XI95_9FIRM</name>
<keyword evidence="5 7" id="KW-1133">Transmembrane helix</keyword>
<feature type="transmembrane region" description="Helical" evidence="7">
    <location>
        <begin position="197"/>
        <end position="221"/>
    </location>
</feature>
<evidence type="ECO:0000256" key="6">
    <source>
        <dbReference type="ARBA" id="ARBA00023136"/>
    </source>
</evidence>
<feature type="transmembrane region" description="Helical" evidence="7">
    <location>
        <begin position="266"/>
        <end position="284"/>
    </location>
</feature>
<feature type="transmembrane region" description="Helical" evidence="7">
    <location>
        <begin position="352"/>
        <end position="371"/>
    </location>
</feature>
<reference evidence="9" key="1">
    <citation type="submission" date="2021-03" db="EMBL/GenBank/DDBJ databases">
        <title>Alkalibacter marinus sp. nov., isolated from tidal flat sediment.</title>
        <authorList>
            <person name="Namirimu T."/>
            <person name="Yang J.-A."/>
            <person name="Yang S.-H."/>
            <person name="Kim Y.-J."/>
            <person name="Kwon K.K."/>
        </authorList>
    </citation>
    <scope>NUCLEOTIDE SEQUENCE</scope>
    <source>
        <strain evidence="9">ES005</strain>
    </source>
</reference>
<dbReference type="InterPro" id="IPR001958">
    <property type="entry name" value="Tet-R_TetA/multi-R_MdtG-like"/>
</dbReference>
<proteinExistence type="predicted"/>
<dbReference type="PANTHER" id="PTHR43124">
    <property type="entry name" value="PURINE EFFLUX PUMP PBUE"/>
    <property type="match status" value="1"/>
</dbReference>
<dbReference type="CDD" id="cd17490">
    <property type="entry name" value="MFS_YxlH_like"/>
    <property type="match status" value="1"/>
</dbReference>
<feature type="transmembrane region" description="Helical" evidence="7">
    <location>
        <begin position="290"/>
        <end position="313"/>
    </location>
</feature>
<protein>
    <submittedName>
        <fullName evidence="9">MFS transporter</fullName>
    </submittedName>
</protein>
<dbReference type="PRINTS" id="PR01035">
    <property type="entry name" value="TCRTETA"/>
</dbReference>
<dbReference type="PROSITE" id="PS50850">
    <property type="entry name" value="MFS"/>
    <property type="match status" value="1"/>
</dbReference>
<comment type="subcellular location">
    <subcellularLocation>
        <location evidence="1">Cell membrane</location>
        <topology evidence="1">Multi-pass membrane protein</topology>
    </subcellularLocation>
</comment>
<sequence length="375" mass="40860">MQKSLFFTITVLFWFSLYVYVPELSTYAQQLGASFTMIGIIVGSYGFTQMVLRIPLGIASDRFGQRKVFIQLGVLILGISAWTTFAAPSPMALFLTRMSAGIAASTWVVFTIYFSGFFTTGETIKSVGIINSYNALGQLLAMVLGGITSYYFGVKYLYLLAAISGVLAFLLAAFLPKEVVKRTTTRSLNLKKVLKNHQLLLASSIAVLSQLITFGTAFGFVPILAKNLGAENFQLSLLTALVIIPALLFARLSTDLFSRRIGKKRTLQVGFLISALLCIIMPWIRSLSVLYLAQFFAGVGRSMTMPLLMGLAIDEIDPENRATAMGVFQATYGIGMIIGPMLLGMIAEQYNLQWGFAVTGVFGLAAIVLAGKIKQ</sequence>
<gene>
    <name evidence="9" type="ORF">J0B03_03700</name>
</gene>
<feature type="transmembrane region" description="Helical" evidence="7">
    <location>
        <begin position="233"/>
        <end position="254"/>
    </location>
</feature>
<dbReference type="EMBL" id="CP071444">
    <property type="protein sequence ID" value="QSX09185.1"/>
    <property type="molecule type" value="Genomic_DNA"/>
</dbReference>
<feature type="transmembrane region" description="Helical" evidence="7">
    <location>
        <begin position="133"/>
        <end position="152"/>
    </location>
</feature>
<dbReference type="KEGG" id="alka:J0B03_03700"/>
<organism evidence="9 10">
    <name type="scientific">Alkalibacter rhizosphaerae</name>
    <dbReference type="NCBI Taxonomy" id="2815577"/>
    <lineage>
        <taxon>Bacteria</taxon>
        <taxon>Bacillati</taxon>
        <taxon>Bacillota</taxon>
        <taxon>Clostridia</taxon>
        <taxon>Eubacteriales</taxon>
        <taxon>Eubacteriaceae</taxon>
        <taxon>Alkalibacter</taxon>
    </lineage>
</organism>
<dbReference type="GO" id="GO:0005886">
    <property type="term" value="C:plasma membrane"/>
    <property type="evidence" value="ECO:0007669"/>
    <property type="project" value="UniProtKB-SubCell"/>
</dbReference>
<dbReference type="InterPro" id="IPR050189">
    <property type="entry name" value="MFS_Efflux_Transporters"/>
</dbReference>
<evidence type="ECO:0000313" key="10">
    <source>
        <dbReference type="Proteomes" id="UP000663499"/>
    </source>
</evidence>
<keyword evidence="10" id="KW-1185">Reference proteome</keyword>
<feature type="transmembrane region" description="Helical" evidence="7">
    <location>
        <begin position="325"/>
        <end position="346"/>
    </location>
</feature>
<dbReference type="Gene3D" id="1.20.1250.20">
    <property type="entry name" value="MFS general substrate transporter like domains"/>
    <property type="match status" value="1"/>
</dbReference>
<evidence type="ECO:0000256" key="1">
    <source>
        <dbReference type="ARBA" id="ARBA00004651"/>
    </source>
</evidence>
<keyword evidence="6 7" id="KW-0472">Membrane</keyword>
<evidence type="ECO:0000256" key="3">
    <source>
        <dbReference type="ARBA" id="ARBA00022475"/>
    </source>
</evidence>
<keyword evidence="4 7" id="KW-0812">Transmembrane</keyword>
<evidence type="ECO:0000259" key="8">
    <source>
        <dbReference type="PROSITE" id="PS50850"/>
    </source>
</evidence>
<feature type="transmembrane region" description="Helical" evidence="7">
    <location>
        <begin position="5"/>
        <end position="21"/>
    </location>
</feature>
<evidence type="ECO:0000256" key="7">
    <source>
        <dbReference type="SAM" id="Phobius"/>
    </source>
</evidence>
<keyword evidence="2" id="KW-0813">Transport</keyword>
<dbReference type="GO" id="GO:0022857">
    <property type="term" value="F:transmembrane transporter activity"/>
    <property type="evidence" value="ECO:0007669"/>
    <property type="project" value="InterPro"/>
</dbReference>
<evidence type="ECO:0000313" key="9">
    <source>
        <dbReference type="EMBL" id="QSX09185.1"/>
    </source>
</evidence>
<feature type="transmembrane region" description="Helical" evidence="7">
    <location>
        <begin position="27"/>
        <end position="47"/>
    </location>
</feature>
<accession>A0A974XI95</accession>
<dbReference type="PANTHER" id="PTHR43124:SF3">
    <property type="entry name" value="CHLORAMPHENICOL EFFLUX PUMP RV0191"/>
    <property type="match status" value="1"/>
</dbReference>
<feature type="domain" description="Major facilitator superfamily (MFS) profile" evidence="8">
    <location>
        <begin position="2"/>
        <end position="375"/>
    </location>
</feature>
<dbReference type="AlphaFoldDB" id="A0A974XI95"/>
<dbReference type="Pfam" id="PF07690">
    <property type="entry name" value="MFS_1"/>
    <property type="match status" value="1"/>
</dbReference>